<dbReference type="InterPro" id="IPR012867">
    <property type="entry name" value="DUF1648"/>
</dbReference>
<dbReference type="Pfam" id="PF07853">
    <property type="entry name" value="DUF1648"/>
    <property type="match status" value="1"/>
</dbReference>
<feature type="transmembrane region" description="Helical" evidence="1">
    <location>
        <begin position="12"/>
        <end position="35"/>
    </location>
</feature>
<evidence type="ECO:0000256" key="1">
    <source>
        <dbReference type="SAM" id="Phobius"/>
    </source>
</evidence>
<dbReference type="PANTHER" id="PTHR37810:SF5">
    <property type="entry name" value="IMMUNITY PROTEIN SDPI"/>
    <property type="match status" value="1"/>
</dbReference>
<dbReference type="RefSeq" id="WP_164029396.1">
    <property type="nucleotide sequence ID" value="NZ_JAABOQ010000001.1"/>
</dbReference>
<organism evidence="3 4">
    <name type="scientific">Spongiivirga citrea</name>
    <dbReference type="NCBI Taxonomy" id="1481457"/>
    <lineage>
        <taxon>Bacteria</taxon>
        <taxon>Pseudomonadati</taxon>
        <taxon>Bacteroidota</taxon>
        <taxon>Flavobacteriia</taxon>
        <taxon>Flavobacteriales</taxon>
        <taxon>Flavobacteriaceae</taxon>
        <taxon>Spongiivirga</taxon>
    </lineage>
</organism>
<sequence length="164" mass="18743">MDRPKIKIEKDVLDVFLETLGLAFIIIILVLPIVYYNQLPEKIPTHFGADGTADDFGSKSSIWLLPILGTVMFFGLFMLNKYPHIFNYPQKITAENAKKQYQNATKLIRFLNTSIALVFAYITYSTINVAIGKQSGLGSYFLIAFLVLIFIPIFYFLYRSIPKK</sequence>
<keyword evidence="1" id="KW-0812">Transmembrane</keyword>
<name>A0A6M0CEA3_9FLAO</name>
<keyword evidence="4" id="KW-1185">Reference proteome</keyword>
<comment type="caution">
    <text evidence="3">The sequence shown here is derived from an EMBL/GenBank/DDBJ whole genome shotgun (WGS) entry which is preliminary data.</text>
</comment>
<feature type="transmembrane region" description="Helical" evidence="1">
    <location>
        <begin position="137"/>
        <end position="158"/>
    </location>
</feature>
<reference evidence="3 4" key="1">
    <citation type="submission" date="2020-01" db="EMBL/GenBank/DDBJ databases">
        <title>Spongiivirga citrea KCTC 32990T.</title>
        <authorList>
            <person name="Wang G."/>
        </authorList>
    </citation>
    <scope>NUCLEOTIDE SEQUENCE [LARGE SCALE GENOMIC DNA]</scope>
    <source>
        <strain evidence="3 4">KCTC 32990</strain>
    </source>
</reference>
<dbReference type="Proteomes" id="UP000474296">
    <property type="component" value="Unassembled WGS sequence"/>
</dbReference>
<keyword evidence="1" id="KW-0472">Membrane</keyword>
<feature type="transmembrane region" description="Helical" evidence="1">
    <location>
        <begin position="61"/>
        <end position="79"/>
    </location>
</feature>
<dbReference type="AlphaFoldDB" id="A0A6M0CEA3"/>
<dbReference type="EMBL" id="JAABOQ010000001">
    <property type="protein sequence ID" value="NER16145.1"/>
    <property type="molecule type" value="Genomic_DNA"/>
</dbReference>
<evidence type="ECO:0000313" key="4">
    <source>
        <dbReference type="Proteomes" id="UP000474296"/>
    </source>
</evidence>
<evidence type="ECO:0000313" key="3">
    <source>
        <dbReference type="EMBL" id="NER16145.1"/>
    </source>
</evidence>
<protein>
    <submittedName>
        <fullName evidence="3">DUF1648 domain-containing protein</fullName>
    </submittedName>
</protein>
<gene>
    <name evidence="3" type="ORF">GWK10_02930</name>
</gene>
<keyword evidence="1" id="KW-1133">Transmembrane helix</keyword>
<feature type="transmembrane region" description="Helical" evidence="1">
    <location>
        <begin position="107"/>
        <end position="131"/>
    </location>
</feature>
<evidence type="ECO:0000259" key="2">
    <source>
        <dbReference type="Pfam" id="PF07853"/>
    </source>
</evidence>
<feature type="domain" description="DUF1648" evidence="2">
    <location>
        <begin position="24"/>
        <end position="69"/>
    </location>
</feature>
<proteinExistence type="predicted"/>
<accession>A0A6M0CEA3</accession>
<dbReference type="GO" id="GO:0009636">
    <property type="term" value="P:response to toxic substance"/>
    <property type="evidence" value="ECO:0007669"/>
    <property type="project" value="TreeGrafter"/>
</dbReference>
<dbReference type="PANTHER" id="PTHR37810">
    <property type="entry name" value="IMMUNITY PROTEIN SDPI"/>
    <property type="match status" value="1"/>
</dbReference>